<feature type="compositionally biased region" description="Low complexity" evidence="3">
    <location>
        <begin position="323"/>
        <end position="332"/>
    </location>
</feature>
<feature type="region of interest" description="Disordered" evidence="3">
    <location>
        <begin position="766"/>
        <end position="795"/>
    </location>
</feature>
<keyword evidence="5" id="KW-1185">Reference proteome</keyword>
<dbReference type="InterPro" id="IPR052574">
    <property type="entry name" value="CDIRP"/>
</dbReference>
<evidence type="ECO:0000256" key="3">
    <source>
        <dbReference type="SAM" id="MobiDB-lite"/>
    </source>
</evidence>
<feature type="compositionally biased region" description="Polar residues" evidence="3">
    <location>
        <begin position="832"/>
        <end position="841"/>
    </location>
</feature>
<dbReference type="PANTHER" id="PTHR47566">
    <property type="match status" value="1"/>
</dbReference>
<dbReference type="EMBL" id="KN818230">
    <property type="protein sequence ID" value="KIL67925.1"/>
    <property type="molecule type" value="Genomic_DNA"/>
</dbReference>
<dbReference type="GO" id="GO:0061499">
    <property type="term" value="C:outer plaque of mitotic spindle pole body"/>
    <property type="evidence" value="ECO:0007669"/>
    <property type="project" value="TreeGrafter"/>
</dbReference>
<feature type="region of interest" description="Disordered" evidence="3">
    <location>
        <begin position="609"/>
        <end position="632"/>
    </location>
</feature>
<dbReference type="InterPro" id="IPR032675">
    <property type="entry name" value="LRR_dom_sf"/>
</dbReference>
<feature type="compositionally biased region" description="Pro residues" evidence="3">
    <location>
        <begin position="189"/>
        <end position="200"/>
    </location>
</feature>
<feature type="region of interest" description="Disordered" evidence="3">
    <location>
        <begin position="823"/>
        <end position="863"/>
    </location>
</feature>
<dbReference type="SMART" id="SM00364">
    <property type="entry name" value="LRR_BAC"/>
    <property type="match status" value="7"/>
</dbReference>
<dbReference type="GO" id="GO:0031028">
    <property type="term" value="P:septation initiation signaling"/>
    <property type="evidence" value="ECO:0007669"/>
    <property type="project" value="TreeGrafter"/>
</dbReference>
<protein>
    <recommendedName>
        <fullName evidence="6">L domain-like protein</fullName>
    </recommendedName>
</protein>
<dbReference type="PROSITE" id="PS51450">
    <property type="entry name" value="LRR"/>
    <property type="match status" value="4"/>
</dbReference>
<feature type="compositionally biased region" description="Polar residues" evidence="3">
    <location>
        <begin position="616"/>
        <end position="626"/>
    </location>
</feature>
<feature type="region of interest" description="Disordered" evidence="3">
    <location>
        <begin position="181"/>
        <end position="200"/>
    </location>
</feature>
<feature type="compositionally biased region" description="Low complexity" evidence="3">
    <location>
        <begin position="350"/>
        <end position="371"/>
    </location>
</feature>
<evidence type="ECO:0000313" key="5">
    <source>
        <dbReference type="Proteomes" id="UP000054549"/>
    </source>
</evidence>
<feature type="region of interest" description="Disordered" evidence="3">
    <location>
        <begin position="526"/>
        <end position="545"/>
    </location>
</feature>
<proteinExistence type="predicted"/>
<dbReference type="HOGENOM" id="CLU_002805_0_0_1"/>
<evidence type="ECO:0008006" key="6">
    <source>
        <dbReference type="Google" id="ProtNLM"/>
    </source>
</evidence>
<keyword evidence="1" id="KW-0433">Leucine-rich repeat</keyword>
<feature type="region of interest" description="Disordered" evidence="3">
    <location>
        <begin position="584"/>
        <end position="603"/>
    </location>
</feature>
<dbReference type="SMART" id="SM00365">
    <property type="entry name" value="LRR_SD22"/>
    <property type="match status" value="7"/>
</dbReference>
<dbReference type="Gene3D" id="3.80.10.10">
    <property type="entry name" value="Ribonuclease Inhibitor"/>
    <property type="match status" value="3"/>
</dbReference>
<organism evidence="4 5">
    <name type="scientific">Amanita muscaria (strain Koide BX008)</name>
    <dbReference type="NCBI Taxonomy" id="946122"/>
    <lineage>
        <taxon>Eukaryota</taxon>
        <taxon>Fungi</taxon>
        <taxon>Dikarya</taxon>
        <taxon>Basidiomycota</taxon>
        <taxon>Agaricomycotina</taxon>
        <taxon>Agaricomycetes</taxon>
        <taxon>Agaricomycetidae</taxon>
        <taxon>Agaricales</taxon>
        <taxon>Pluteineae</taxon>
        <taxon>Amanitaceae</taxon>
        <taxon>Amanita</taxon>
    </lineage>
</organism>
<accession>A0A0C2SWR7</accession>
<feature type="region of interest" description="Disordered" evidence="3">
    <location>
        <begin position="477"/>
        <end position="510"/>
    </location>
</feature>
<evidence type="ECO:0000256" key="1">
    <source>
        <dbReference type="ARBA" id="ARBA00022614"/>
    </source>
</evidence>
<gene>
    <name evidence="4" type="ORF">M378DRAFT_185489</name>
</gene>
<sequence>MEIFQTESQPVPGWQTDELQDEWIELPEETMESENDDYSKSRSISFTAPLKTHILTNSIIDKSPSSSPNRLVGTFLVREDVQHTPFLPKTPGRNKKVIKDFFTPLPLETMFEPPTPPERKPSTSLVQIPTVRSHSPEEEVLETDLPNVSLIQRRKPSTAYKFTFSVPREGFTTHIYPTGAPFPQAESTPNPPLTPHAPPGTDPRLRLFQFQYDTYTRDHLSAMVDSIAMNTPSASATGTTPSPTTCNPVLSRVSEVTTVDSSHLRSTKRVKLSPRTDFYGEGEGEKASISRPKLTARDYVGESRTLMQKIKQARDFSTISTVASARRGSSSSSEDENEGNQLEAPAPAVPSNSTTNPASSTSTITSQSSASNKYRQQAAELMAQIKSDIKGHKRLYSGETCASRSSHDNKEAFQKRSALSNSTNRPPISLRSSTSSRNNSLRVSQSDSTANSTAIANGLQHLTTAIARVSITDTHSNAPMQTSLSSRPPSRQHNSLHGGAAPSYPSSSLRIGTTEDLNRFVSSSTASGTTLTAGSAPSFVKHPGPAHMRTIAPTDIPELPVRLGEMIFDKETMKWVKSVSHKASGGVDVGSATEGSEDPFGDIESLRDEMSRVSEESNPVQDSGQLSDDDGLMSRIEEQSEVDDEEMELTSFSTDASMRVVQVMTGVESGEYEDEHDPSAVVEEGDISEYRSEPLEEILQELVPSNAPDLPRETLQVLTPEAHANTPMRLGQSPSTVTPATRSVMKNSNATPASVLKNTNNRLQTPLQKAHRRSVSFSDGKKDGPIRGLNTTRPEIAGVSTNGTIVMSARSKRISDMMNALADEDSDFDATESPSRASSSGRPDDMRPLTERRPQQLAQVGVSRNRVFSRSYASQTSPGKHTTNKVNGTFLTECSFGVSHDRLVQVITDIQPFEPYWEELSSIDLSNKKLESVARLKEFLPQLDVLNLNSNQLSWLSGVPESIRTLSVACNCLTELTSYSHLANLEHLDISRNEVESLRQLACLRRLHELKVDGNKVTSLEGLERMDSLVKLSLHGNLISSVNFKHFKWTRLEMLNLSQNCLTDVQGMASLPSLIALNLDNNQVDELGTNGSMPKLRILRISGNKLQQLNAASFPNLRTLYADNNSLVNLVKLDRLSKLENLSLRNQRGRGLNIFTRDVRDVKRLYLSGNAIKSGFFEEHCYNLVYLELAACRLTALPEELALLVPNLRVLNLNYNFLEDVRGLEGLTRLKKLSIIGSRLKRTKALIRLLQRMPEVEMLDFRMNPCTLGWYLPLLVRDVPGALQPSGGGWQELDRKFRRDLPDETYIGRLAYRGLVIRACPKVRMLDGVEMSEKERRKGQMVLEGILGCRSDGR</sequence>
<name>A0A0C2SWR7_AMAMK</name>
<dbReference type="InterPro" id="IPR003591">
    <property type="entry name" value="Leu-rich_rpt_typical-subtyp"/>
</dbReference>
<dbReference type="SUPFAM" id="SSF52058">
    <property type="entry name" value="L domain-like"/>
    <property type="match status" value="2"/>
</dbReference>
<dbReference type="InterPro" id="IPR001611">
    <property type="entry name" value="Leu-rich_rpt"/>
</dbReference>
<feature type="compositionally biased region" description="Low complexity" evidence="3">
    <location>
        <begin position="526"/>
        <end position="538"/>
    </location>
</feature>
<feature type="compositionally biased region" description="Polar residues" evidence="3">
    <location>
        <begin position="417"/>
        <end position="426"/>
    </location>
</feature>
<feature type="compositionally biased region" description="Basic and acidic residues" evidence="3">
    <location>
        <begin position="405"/>
        <end position="414"/>
    </location>
</feature>
<dbReference type="Pfam" id="PF13855">
    <property type="entry name" value="LRR_8"/>
    <property type="match status" value="1"/>
</dbReference>
<dbReference type="InParanoid" id="A0A0C2SWR7"/>
<dbReference type="Proteomes" id="UP000054549">
    <property type="component" value="Unassembled WGS sequence"/>
</dbReference>
<feature type="region of interest" description="Disordered" evidence="3">
    <location>
        <begin position="321"/>
        <end position="376"/>
    </location>
</feature>
<keyword evidence="2" id="KW-0677">Repeat</keyword>
<evidence type="ECO:0000256" key="2">
    <source>
        <dbReference type="ARBA" id="ARBA00022737"/>
    </source>
</evidence>
<reference evidence="4 5" key="1">
    <citation type="submission" date="2014-04" db="EMBL/GenBank/DDBJ databases">
        <title>Evolutionary Origins and Diversification of the Mycorrhizal Mutualists.</title>
        <authorList>
            <consortium name="DOE Joint Genome Institute"/>
            <consortium name="Mycorrhizal Genomics Consortium"/>
            <person name="Kohler A."/>
            <person name="Kuo A."/>
            <person name="Nagy L.G."/>
            <person name="Floudas D."/>
            <person name="Copeland A."/>
            <person name="Barry K.W."/>
            <person name="Cichocki N."/>
            <person name="Veneault-Fourrey C."/>
            <person name="LaButti K."/>
            <person name="Lindquist E.A."/>
            <person name="Lipzen A."/>
            <person name="Lundell T."/>
            <person name="Morin E."/>
            <person name="Murat C."/>
            <person name="Riley R."/>
            <person name="Ohm R."/>
            <person name="Sun H."/>
            <person name="Tunlid A."/>
            <person name="Henrissat B."/>
            <person name="Grigoriev I.V."/>
            <person name="Hibbett D.S."/>
            <person name="Martin F."/>
        </authorList>
    </citation>
    <scope>NUCLEOTIDE SEQUENCE [LARGE SCALE GENOMIC DNA]</scope>
    <source>
        <strain evidence="4 5">Koide BX008</strain>
    </source>
</reference>
<feature type="compositionally biased region" description="Low complexity" evidence="3">
    <location>
        <begin position="429"/>
        <end position="444"/>
    </location>
</feature>
<feature type="region of interest" description="Disordered" evidence="3">
    <location>
        <begin position="400"/>
        <end position="449"/>
    </location>
</feature>
<dbReference type="STRING" id="946122.A0A0C2SWR7"/>
<evidence type="ECO:0000313" key="4">
    <source>
        <dbReference type="EMBL" id="KIL67925.1"/>
    </source>
</evidence>
<feature type="compositionally biased region" description="Basic and acidic residues" evidence="3">
    <location>
        <begin position="842"/>
        <end position="854"/>
    </location>
</feature>
<dbReference type="GO" id="GO:0035591">
    <property type="term" value="F:signaling adaptor activity"/>
    <property type="evidence" value="ECO:0007669"/>
    <property type="project" value="TreeGrafter"/>
</dbReference>
<feature type="compositionally biased region" description="Polar residues" evidence="3">
    <location>
        <begin position="477"/>
        <end position="495"/>
    </location>
</feature>
<dbReference type="OrthoDB" id="7451790at2759"/>
<dbReference type="SMART" id="SM00369">
    <property type="entry name" value="LRR_TYP"/>
    <property type="match status" value="6"/>
</dbReference>
<dbReference type="GO" id="GO:1902412">
    <property type="term" value="P:regulation of mitotic cytokinesis"/>
    <property type="evidence" value="ECO:0007669"/>
    <property type="project" value="TreeGrafter"/>
</dbReference>
<dbReference type="PANTHER" id="PTHR47566:SF1">
    <property type="entry name" value="PROTEIN NUD1"/>
    <property type="match status" value="1"/>
</dbReference>